<feature type="domain" description="Serine/threonine specific protein phosphatases" evidence="1">
    <location>
        <begin position="87"/>
        <end position="92"/>
    </location>
</feature>
<dbReference type="GO" id="GO:0005737">
    <property type="term" value="C:cytoplasm"/>
    <property type="evidence" value="ECO:0007669"/>
    <property type="project" value="TreeGrafter"/>
</dbReference>
<accession>A0A494TIZ9</accession>
<dbReference type="InterPro" id="IPR006186">
    <property type="entry name" value="Ser/Thr-sp_prot-phosphatase"/>
</dbReference>
<evidence type="ECO:0000313" key="2">
    <source>
        <dbReference type="EMBL" id="AYJ86963.1"/>
    </source>
</evidence>
<dbReference type="PRINTS" id="PR00114">
    <property type="entry name" value="STPHPHTASE"/>
</dbReference>
<dbReference type="InterPro" id="IPR050126">
    <property type="entry name" value="Ap4A_hydrolase"/>
</dbReference>
<keyword evidence="3" id="KW-1185">Reference proteome</keyword>
<dbReference type="OrthoDB" id="9807890at2"/>
<dbReference type="InterPro" id="IPR029052">
    <property type="entry name" value="Metallo-depent_PP-like"/>
</dbReference>
<evidence type="ECO:0000259" key="1">
    <source>
        <dbReference type="PROSITE" id="PS00125"/>
    </source>
</evidence>
<dbReference type="InterPro" id="IPR004843">
    <property type="entry name" value="Calcineurin-like_PHP"/>
</dbReference>
<dbReference type="GO" id="GO:0110154">
    <property type="term" value="P:RNA decapping"/>
    <property type="evidence" value="ECO:0007669"/>
    <property type="project" value="TreeGrafter"/>
</dbReference>
<evidence type="ECO:0000313" key="3">
    <source>
        <dbReference type="Proteomes" id="UP000276254"/>
    </source>
</evidence>
<dbReference type="PANTHER" id="PTHR42850:SF4">
    <property type="entry name" value="ZINC-DEPENDENT ENDOPOLYPHOSPHATASE"/>
    <property type="match status" value="1"/>
</dbReference>
<dbReference type="Proteomes" id="UP000276254">
    <property type="component" value="Chromosome"/>
</dbReference>
<organism evidence="2 3">
    <name type="scientific">Sphingomonas paeninsulae</name>
    <dbReference type="NCBI Taxonomy" id="2319844"/>
    <lineage>
        <taxon>Bacteria</taxon>
        <taxon>Pseudomonadati</taxon>
        <taxon>Pseudomonadota</taxon>
        <taxon>Alphaproteobacteria</taxon>
        <taxon>Sphingomonadales</taxon>
        <taxon>Sphingomonadaceae</taxon>
        <taxon>Sphingomonas</taxon>
    </lineage>
</organism>
<dbReference type="PANTHER" id="PTHR42850">
    <property type="entry name" value="METALLOPHOSPHOESTERASE"/>
    <property type="match status" value="1"/>
</dbReference>
<dbReference type="AlphaFoldDB" id="A0A494TIZ9"/>
<name>A0A494TIZ9_SPHPE</name>
<protein>
    <submittedName>
        <fullName evidence="2">Serine/threonine protein phosphatase</fullName>
    </submittedName>
</protein>
<dbReference type="Pfam" id="PF00149">
    <property type="entry name" value="Metallophos"/>
    <property type="match status" value="1"/>
</dbReference>
<sequence>MESGARPSATFSTADGRELRIYAVGDIHGRLDLLDDLIHRIGADVSARPDISTRIIILGDFIDRGPASAKIIELLIQLKTDPHVIVLRGNHETTMLDALGGNHLAMDLWLEHGGLATLKSFHADLTKVETDDSRAMIKLARRVIPRRVIVWLRRLPTYIQFGQYYFVHAGIRPGVLLQDQCDEDRLWVRDDFTNNSDDHGAIIVHGHTIYENGIFFGRNRIGVDTGAYRTGLLSAVALQGDQCWIVDTSAQAKA</sequence>
<dbReference type="EMBL" id="CP032829">
    <property type="protein sequence ID" value="AYJ86963.1"/>
    <property type="molecule type" value="Genomic_DNA"/>
</dbReference>
<dbReference type="SUPFAM" id="SSF56300">
    <property type="entry name" value="Metallo-dependent phosphatases"/>
    <property type="match status" value="1"/>
</dbReference>
<dbReference type="PROSITE" id="PS00125">
    <property type="entry name" value="SER_THR_PHOSPHATASE"/>
    <property type="match status" value="1"/>
</dbReference>
<dbReference type="RefSeq" id="WP_121153780.1">
    <property type="nucleotide sequence ID" value="NZ_CP032829.1"/>
</dbReference>
<dbReference type="Gene3D" id="3.60.21.10">
    <property type="match status" value="1"/>
</dbReference>
<dbReference type="CDD" id="cd00144">
    <property type="entry name" value="MPP_PPP_family"/>
    <property type="match status" value="1"/>
</dbReference>
<dbReference type="GO" id="GO:0016791">
    <property type="term" value="F:phosphatase activity"/>
    <property type="evidence" value="ECO:0007669"/>
    <property type="project" value="TreeGrafter"/>
</dbReference>
<gene>
    <name evidence="2" type="ORF">D3Y57_14725</name>
</gene>
<reference evidence="2 3" key="1">
    <citation type="submission" date="2018-09" db="EMBL/GenBank/DDBJ databases">
        <title>Sphingomonas peninsula sp. nov., isolated from fildes peninsula, Antarctic soil.</title>
        <authorList>
            <person name="Yingchao G."/>
        </authorList>
    </citation>
    <scope>NUCLEOTIDE SEQUENCE [LARGE SCALE GENOMIC DNA]</scope>
    <source>
        <strain evidence="2 3">YZ-8</strain>
    </source>
</reference>
<dbReference type="GO" id="GO:0008803">
    <property type="term" value="F:bis(5'-nucleosyl)-tetraphosphatase (symmetrical) activity"/>
    <property type="evidence" value="ECO:0007669"/>
    <property type="project" value="TreeGrafter"/>
</dbReference>
<proteinExistence type="predicted"/>
<dbReference type="KEGG" id="spha:D3Y57_14725"/>